<feature type="region of interest" description="Disordered" evidence="6">
    <location>
        <begin position="564"/>
        <end position="613"/>
    </location>
</feature>
<name>A0A077WHZ8_9FUNG</name>
<dbReference type="GO" id="GO:0005634">
    <property type="term" value="C:nucleus"/>
    <property type="evidence" value="ECO:0007669"/>
    <property type="project" value="UniProtKB-SubCell"/>
</dbReference>
<feature type="compositionally biased region" description="Polar residues" evidence="6">
    <location>
        <begin position="53"/>
        <end position="62"/>
    </location>
</feature>
<dbReference type="SMART" id="SM00906">
    <property type="entry name" value="Fungal_trans"/>
    <property type="match status" value="1"/>
</dbReference>
<keyword evidence="5" id="KW-0539">Nucleus</keyword>
<evidence type="ECO:0000256" key="6">
    <source>
        <dbReference type="SAM" id="MobiDB-lite"/>
    </source>
</evidence>
<dbReference type="CDD" id="cd12148">
    <property type="entry name" value="fungal_TF_MHR"/>
    <property type="match status" value="1"/>
</dbReference>
<reference evidence="8" key="1">
    <citation type="journal article" date="2014" name="Genome Announc.">
        <title>De novo whole-genome sequence and genome annotation of Lichtheimia ramosa.</title>
        <authorList>
            <person name="Linde J."/>
            <person name="Schwartze V."/>
            <person name="Binder U."/>
            <person name="Lass-Florl C."/>
            <person name="Voigt K."/>
            <person name="Horn F."/>
        </authorList>
    </citation>
    <scope>NUCLEOTIDE SEQUENCE</scope>
    <source>
        <strain evidence="8">JMRC FSU:6197</strain>
    </source>
</reference>
<dbReference type="InterPro" id="IPR050815">
    <property type="entry name" value="TF_fung"/>
</dbReference>
<proteinExistence type="predicted"/>
<protein>
    <recommendedName>
        <fullName evidence="7">Xylanolytic transcriptional activator regulatory domain-containing protein</fullName>
    </recommendedName>
</protein>
<feature type="region of interest" description="Disordered" evidence="6">
    <location>
        <begin position="37"/>
        <end position="103"/>
    </location>
</feature>
<keyword evidence="3" id="KW-0805">Transcription regulation</keyword>
<evidence type="ECO:0000256" key="4">
    <source>
        <dbReference type="ARBA" id="ARBA00023163"/>
    </source>
</evidence>
<dbReference type="Pfam" id="PF04082">
    <property type="entry name" value="Fungal_trans"/>
    <property type="match status" value="1"/>
</dbReference>
<evidence type="ECO:0000256" key="5">
    <source>
        <dbReference type="ARBA" id="ARBA00023242"/>
    </source>
</evidence>
<dbReference type="GO" id="GO:0008270">
    <property type="term" value="F:zinc ion binding"/>
    <property type="evidence" value="ECO:0007669"/>
    <property type="project" value="InterPro"/>
</dbReference>
<comment type="subcellular location">
    <subcellularLocation>
        <location evidence="1">Nucleus</location>
    </subcellularLocation>
</comment>
<sequence>MGRACTYNPVVQKRGPRQGYIEIIEKRLDKMERLLSQHHQHHSTDHHHHPQSPMSDKSSLQHTNHDRSSSSGSFPSPSPTTNVSIMPLSSPSSNIQPQQSTLPESILPPSDVVEHLVKVFFSCITNYVGIFNPESLQRDIRERRCSDFLILSILAVAARYSDRSDICEEPPWHSGEKYACKARSILFQSIDIPSLSNVQALILLTMHEYSCARGPRSWMYSGMAVRMALELGLNKDVDFKDNGKRTMSVDRWIEIEVQRRVFWAVFTLDKLLSASTGRPSILQEEDCETLLPCDNYEQCSGEIYTESIYKERSVLFTVRRLPDNNMLEVVTTLNPTSSDTSKKRRLSCMAYMHRMSSLLGKVTAHVNRKSRQGTLLSLNGPPCETMELDQEIEKWDKELPPELRDTQENDRRFKEGQLSDGPRYILLHMSHHSTIVLLHRPSLAVMDSLKDQPVASHVKDIITSNASKCLAAVDRVTDLLRRIKNDRAMISPFVSYLTYTVATITVNTVFNGTPEESSKARAALADHFAVLQTMRTHWAMADKLYFMIRDLYAMHSSHKMLQRSASTTSSNGVWQQRQQQSPSQQLMNNGSCGSMMMGANSPNSSWPAVSHTRTTAGPDLEIQQHAIGYPATTATSTSSAPIVSTSMQGNTAAAAATSSSSMRGMSLADLSLSSCDGASCTDWIVGDNSKYLAAALQSLGRTSSTDENLVDIANMPFVPAAQTQWPFDFGNNTSMPPNSRPN</sequence>
<keyword evidence="4" id="KW-0804">Transcription</keyword>
<feature type="domain" description="Xylanolytic transcriptional activator regulatory" evidence="7">
    <location>
        <begin position="217"/>
        <end position="298"/>
    </location>
</feature>
<dbReference type="GO" id="GO:0000981">
    <property type="term" value="F:DNA-binding transcription factor activity, RNA polymerase II-specific"/>
    <property type="evidence" value="ECO:0007669"/>
    <property type="project" value="InterPro"/>
</dbReference>
<accession>A0A077WHZ8</accession>
<feature type="compositionally biased region" description="Polar residues" evidence="6">
    <location>
        <begin position="602"/>
        <end position="613"/>
    </location>
</feature>
<feature type="compositionally biased region" description="Polar residues" evidence="6">
    <location>
        <begin position="564"/>
        <end position="574"/>
    </location>
</feature>
<organism evidence="8">
    <name type="scientific">Lichtheimia ramosa</name>
    <dbReference type="NCBI Taxonomy" id="688394"/>
    <lineage>
        <taxon>Eukaryota</taxon>
        <taxon>Fungi</taxon>
        <taxon>Fungi incertae sedis</taxon>
        <taxon>Mucoromycota</taxon>
        <taxon>Mucoromycotina</taxon>
        <taxon>Mucoromycetes</taxon>
        <taxon>Mucorales</taxon>
        <taxon>Lichtheimiaceae</taxon>
        <taxon>Lichtheimia</taxon>
    </lineage>
</organism>
<dbReference type="AlphaFoldDB" id="A0A077WHZ8"/>
<dbReference type="GO" id="GO:0003677">
    <property type="term" value="F:DNA binding"/>
    <property type="evidence" value="ECO:0007669"/>
    <property type="project" value="InterPro"/>
</dbReference>
<dbReference type="EMBL" id="LK023321">
    <property type="protein sequence ID" value="CDS06653.1"/>
    <property type="molecule type" value="Genomic_DNA"/>
</dbReference>
<evidence type="ECO:0000256" key="2">
    <source>
        <dbReference type="ARBA" id="ARBA00022723"/>
    </source>
</evidence>
<dbReference type="OrthoDB" id="2123952at2759"/>
<gene>
    <name evidence="8" type="ORF">LRAMOSA09180</name>
</gene>
<feature type="compositionally biased region" description="Low complexity" evidence="6">
    <location>
        <begin position="87"/>
        <end position="100"/>
    </location>
</feature>
<keyword evidence="2" id="KW-0479">Metal-binding</keyword>
<evidence type="ECO:0000259" key="7">
    <source>
        <dbReference type="SMART" id="SM00906"/>
    </source>
</evidence>
<dbReference type="PANTHER" id="PTHR47338">
    <property type="entry name" value="ZN(II)2CYS6 TRANSCRIPTION FACTOR (EUROFUNG)-RELATED"/>
    <property type="match status" value="1"/>
</dbReference>
<evidence type="ECO:0000256" key="1">
    <source>
        <dbReference type="ARBA" id="ARBA00004123"/>
    </source>
</evidence>
<evidence type="ECO:0000313" key="8">
    <source>
        <dbReference type="EMBL" id="CDS06653.1"/>
    </source>
</evidence>
<feature type="compositionally biased region" description="Basic residues" evidence="6">
    <location>
        <begin position="37"/>
        <end position="50"/>
    </location>
</feature>
<feature type="compositionally biased region" description="Low complexity" evidence="6">
    <location>
        <begin position="575"/>
        <end position="601"/>
    </location>
</feature>
<dbReference type="PANTHER" id="PTHR47338:SF5">
    <property type="entry name" value="ZN(II)2CYS6 TRANSCRIPTION FACTOR (EUROFUNG)"/>
    <property type="match status" value="1"/>
</dbReference>
<evidence type="ECO:0000256" key="3">
    <source>
        <dbReference type="ARBA" id="ARBA00023015"/>
    </source>
</evidence>
<dbReference type="InterPro" id="IPR007219">
    <property type="entry name" value="XnlR_reg_dom"/>
</dbReference>
<dbReference type="GO" id="GO:0006351">
    <property type="term" value="P:DNA-templated transcription"/>
    <property type="evidence" value="ECO:0007669"/>
    <property type="project" value="InterPro"/>
</dbReference>